<dbReference type="EMBL" id="RBTX01000722">
    <property type="protein sequence ID" value="RMU24021.1"/>
    <property type="molecule type" value="Genomic_DNA"/>
</dbReference>
<feature type="non-terminal residue" evidence="1">
    <location>
        <position position="1"/>
    </location>
</feature>
<name>A0A3M5SRV4_9PSED</name>
<organism evidence="1 2">
    <name type="scientific">Pseudomonas avellanae</name>
    <dbReference type="NCBI Taxonomy" id="46257"/>
    <lineage>
        <taxon>Bacteria</taxon>
        <taxon>Pseudomonadati</taxon>
        <taxon>Pseudomonadota</taxon>
        <taxon>Gammaproteobacteria</taxon>
        <taxon>Pseudomonadales</taxon>
        <taxon>Pseudomonadaceae</taxon>
        <taxon>Pseudomonas</taxon>
    </lineage>
</organism>
<evidence type="ECO:0000313" key="2">
    <source>
        <dbReference type="Proteomes" id="UP000281514"/>
    </source>
</evidence>
<proteinExistence type="predicted"/>
<dbReference type="AlphaFoldDB" id="A0A3M5SRV4"/>
<dbReference type="Proteomes" id="UP000281514">
    <property type="component" value="Unassembled WGS sequence"/>
</dbReference>
<evidence type="ECO:0000313" key="1">
    <source>
        <dbReference type="EMBL" id="RMU24021.1"/>
    </source>
</evidence>
<evidence type="ECO:0008006" key="3">
    <source>
        <dbReference type="Google" id="ProtNLM"/>
    </source>
</evidence>
<dbReference type="RefSeq" id="WP_024421343.1">
    <property type="nucleotide sequence ID" value="NZ_RBTX01000722.1"/>
</dbReference>
<sequence>LSEQHCTDGWAFRESLSYVRGWRLSPSFPSASSLNIGIFVVVVNAAPSVAPAIRIALSPARFATYESAAAAAGLSPEDAVKLYAWNAYVSGTLLTPLHICEVVVRNAVSEALAAVYGPHWPWDRNFENSLPTTKGPGYQQRQDLINSRARCRTTDRVVVELKFVFWEKMFTSRHDQRIWNAHLFLLFPNLDSTKSVSEHRLRFAGDLETIRLLRNRIAHHEPIFKRNLAVDFSKMSGLVNARCQTSAAKMMGVESALAAVVAKPF</sequence>
<comment type="caution">
    <text evidence="1">The sequence shown here is derived from an EMBL/GenBank/DDBJ whole genome shotgun (WGS) entry which is preliminary data.</text>
</comment>
<reference evidence="1 2" key="1">
    <citation type="submission" date="2018-08" db="EMBL/GenBank/DDBJ databases">
        <title>Recombination of ecologically and evolutionarily significant loci maintains genetic cohesion in the Pseudomonas syringae species complex.</title>
        <authorList>
            <person name="Dillon M."/>
            <person name="Thakur S."/>
            <person name="Almeida R.N.D."/>
            <person name="Weir B.S."/>
            <person name="Guttman D.S."/>
        </authorList>
    </citation>
    <scope>NUCLEOTIDE SEQUENCE [LARGE SCALE GENOMIC DNA]</scope>
    <source>
        <strain evidence="1 2">ICMP 9749</strain>
    </source>
</reference>
<accession>A0A3M5SRV4</accession>
<gene>
    <name evidence="1" type="ORF">ALP32_00881</name>
</gene>
<protein>
    <recommendedName>
        <fullName evidence="3">Abi-like protein</fullName>
    </recommendedName>
</protein>